<gene>
    <name evidence="1" type="ORF">ABID37_003126</name>
</gene>
<sequence length="37" mass="3730">MSALASCLFGLLLLIAGAEMIVRAGSRLAALVGVPPF</sequence>
<accession>A0ABV2N1H4</accession>
<organism evidence="1 2">
    <name type="scientific">Aquamicrobium terrae</name>
    <dbReference type="NCBI Taxonomy" id="1324945"/>
    <lineage>
        <taxon>Bacteria</taxon>
        <taxon>Pseudomonadati</taxon>
        <taxon>Pseudomonadota</taxon>
        <taxon>Alphaproteobacteria</taxon>
        <taxon>Hyphomicrobiales</taxon>
        <taxon>Phyllobacteriaceae</taxon>
        <taxon>Aquamicrobium</taxon>
    </lineage>
</organism>
<keyword evidence="2" id="KW-1185">Reference proteome</keyword>
<reference evidence="1 2" key="1">
    <citation type="submission" date="2024-06" db="EMBL/GenBank/DDBJ databases">
        <title>Genomic Encyclopedia of Type Strains, Phase IV (KMG-IV): sequencing the most valuable type-strain genomes for metagenomic binning, comparative biology and taxonomic classification.</title>
        <authorList>
            <person name="Goeker M."/>
        </authorList>
    </citation>
    <scope>NUCLEOTIDE SEQUENCE [LARGE SCALE GENOMIC DNA]</scope>
    <source>
        <strain evidence="1 2">DSM 27865</strain>
    </source>
</reference>
<comment type="caution">
    <text evidence="1">The sequence shown here is derived from an EMBL/GenBank/DDBJ whole genome shotgun (WGS) entry which is preliminary data.</text>
</comment>
<dbReference type="Proteomes" id="UP001549076">
    <property type="component" value="Unassembled WGS sequence"/>
</dbReference>
<dbReference type="EMBL" id="JBEPML010000010">
    <property type="protein sequence ID" value="MET3792903.1"/>
    <property type="molecule type" value="Genomic_DNA"/>
</dbReference>
<evidence type="ECO:0000313" key="2">
    <source>
        <dbReference type="Proteomes" id="UP001549076"/>
    </source>
</evidence>
<proteinExistence type="predicted"/>
<evidence type="ECO:0000313" key="1">
    <source>
        <dbReference type="EMBL" id="MET3792903.1"/>
    </source>
</evidence>
<name>A0ABV2N1H4_9HYPH</name>
<protein>
    <submittedName>
        <fullName evidence="1">Ca2+/Na+ antiporter</fullName>
    </submittedName>
</protein>